<sequence length="64" mass="7641">QSEIETLPKETIKDLKQIEETQCAICFENFQLEDGIRKLSCSHVYHVNCIDKWLKVWANSYFIY</sequence>
<keyword evidence="3" id="KW-0862">Zinc</keyword>
<dbReference type="RefSeq" id="XP_009050330.1">
    <property type="nucleotide sequence ID" value="XM_009052082.1"/>
</dbReference>
<evidence type="ECO:0000259" key="5">
    <source>
        <dbReference type="PROSITE" id="PS50089"/>
    </source>
</evidence>
<feature type="non-terminal residue" evidence="6">
    <location>
        <position position="1"/>
    </location>
</feature>
<evidence type="ECO:0000256" key="2">
    <source>
        <dbReference type="ARBA" id="ARBA00022771"/>
    </source>
</evidence>
<keyword evidence="1" id="KW-0479">Metal-binding</keyword>
<evidence type="ECO:0000313" key="7">
    <source>
        <dbReference type="Proteomes" id="UP000030746"/>
    </source>
</evidence>
<dbReference type="Proteomes" id="UP000030746">
    <property type="component" value="Unassembled WGS sequence"/>
</dbReference>
<dbReference type="InterPro" id="IPR001841">
    <property type="entry name" value="Znf_RING"/>
</dbReference>
<dbReference type="GO" id="GO:0005634">
    <property type="term" value="C:nucleus"/>
    <property type="evidence" value="ECO:0007669"/>
    <property type="project" value="TreeGrafter"/>
</dbReference>
<name>V4A4P9_LOTGI</name>
<keyword evidence="7" id="KW-1185">Reference proteome</keyword>
<dbReference type="OrthoDB" id="8062037at2759"/>
<dbReference type="EMBL" id="KB201205">
    <property type="protein sequence ID" value="ESO98853.1"/>
    <property type="molecule type" value="Genomic_DNA"/>
</dbReference>
<dbReference type="HOGENOM" id="CLU_2874301_0_0_1"/>
<dbReference type="AlphaFoldDB" id="V4A4P9"/>
<evidence type="ECO:0000256" key="3">
    <source>
        <dbReference type="ARBA" id="ARBA00022833"/>
    </source>
</evidence>
<dbReference type="PROSITE" id="PS50089">
    <property type="entry name" value="ZF_RING_2"/>
    <property type="match status" value="1"/>
</dbReference>
<dbReference type="KEGG" id="lgi:LOTGIDRAFT_79555"/>
<dbReference type="CTD" id="20252406"/>
<dbReference type="GO" id="GO:0008270">
    <property type="term" value="F:zinc ion binding"/>
    <property type="evidence" value="ECO:0007669"/>
    <property type="project" value="UniProtKB-KW"/>
</dbReference>
<protein>
    <recommendedName>
        <fullName evidence="5">RING-type domain-containing protein</fullName>
    </recommendedName>
</protein>
<dbReference type="InterPro" id="IPR051834">
    <property type="entry name" value="RING_finger_E3_ligase"/>
</dbReference>
<proteinExistence type="predicted"/>
<dbReference type="Pfam" id="PF17123">
    <property type="entry name" value="zf-RING_11"/>
    <property type="match status" value="1"/>
</dbReference>
<dbReference type="STRING" id="225164.V4A4P9"/>
<feature type="domain" description="RING-type" evidence="5">
    <location>
        <begin position="23"/>
        <end position="53"/>
    </location>
</feature>
<feature type="non-terminal residue" evidence="6">
    <location>
        <position position="64"/>
    </location>
</feature>
<evidence type="ECO:0000256" key="4">
    <source>
        <dbReference type="PROSITE-ProRule" id="PRU00175"/>
    </source>
</evidence>
<evidence type="ECO:0000313" key="6">
    <source>
        <dbReference type="EMBL" id="ESO98853.1"/>
    </source>
</evidence>
<dbReference type="GO" id="GO:0006511">
    <property type="term" value="P:ubiquitin-dependent protein catabolic process"/>
    <property type="evidence" value="ECO:0007669"/>
    <property type="project" value="TreeGrafter"/>
</dbReference>
<gene>
    <name evidence="6" type="ORF">LOTGIDRAFT_79555</name>
</gene>
<dbReference type="SUPFAM" id="SSF57850">
    <property type="entry name" value="RING/U-box"/>
    <property type="match status" value="1"/>
</dbReference>
<reference evidence="6 7" key="1">
    <citation type="journal article" date="2013" name="Nature">
        <title>Insights into bilaterian evolution from three spiralian genomes.</title>
        <authorList>
            <person name="Simakov O."/>
            <person name="Marletaz F."/>
            <person name="Cho S.J."/>
            <person name="Edsinger-Gonzales E."/>
            <person name="Havlak P."/>
            <person name="Hellsten U."/>
            <person name="Kuo D.H."/>
            <person name="Larsson T."/>
            <person name="Lv J."/>
            <person name="Arendt D."/>
            <person name="Savage R."/>
            <person name="Osoegawa K."/>
            <person name="de Jong P."/>
            <person name="Grimwood J."/>
            <person name="Chapman J.A."/>
            <person name="Shapiro H."/>
            <person name="Aerts A."/>
            <person name="Otillar R.P."/>
            <person name="Terry A.Y."/>
            <person name="Boore J.L."/>
            <person name="Grigoriev I.V."/>
            <person name="Lindberg D.R."/>
            <person name="Seaver E.C."/>
            <person name="Weisblat D.A."/>
            <person name="Putnam N.H."/>
            <person name="Rokhsar D.S."/>
        </authorList>
    </citation>
    <scope>NUCLEOTIDE SEQUENCE [LARGE SCALE GENOMIC DNA]</scope>
</reference>
<organism evidence="6 7">
    <name type="scientific">Lottia gigantea</name>
    <name type="common">Giant owl limpet</name>
    <dbReference type="NCBI Taxonomy" id="225164"/>
    <lineage>
        <taxon>Eukaryota</taxon>
        <taxon>Metazoa</taxon>
        <taxon>Spiralia</taxon>
        <taxon>Lophotrochozoa</taxon>
        <taxon>Mollusca</taxon>
        <taxon>Gastropoda</taxon>
        <taxon>Patellogastropoda</taxon>
        <taxon>Lottioidea</taxon>
        <taxon>Lottiidae</taxon>
        <taxon>Lottia</taxon>
    </lineage>
</organism>
<accession>V4A4P9</accession>
<keyword evidence="2 4" id="KW-0863">Zinc-finger</keyword>
<dbReference type="GO" id="GO:0061630">
    <property type="term" value="F:ubiquitin protein ligase activity"/>
    <property type="evidence" value="ECO:0007669"/>
    <property type="project" value="TreeGrafter"/>
</dbReference>
<dbReference type="PANTHER" id="PTHR45931:SF3">
    <property type="entry name" value="RING ZINC FINGER-CONTAINING PROTEIN"/>
    <property type="match status" value="1"/>
</dbReference>
<dbReference type="InterPro" id="IPR013083">
    <property type="entry name" value="Znf_RING/FYVE/PHD"/>
</dbReference>
<dbReference type="PANTHER" id="PTHR45931">
    <property type="entry name" value="SI:CH211-59O9.10"/>
    <property type="match status" value="1"/>
</dbReference>
<evidence type="ECO:0000256" key="1">
    <source>
        <dbReference type="ARBA" id="ARBA00022723"/>
    </source>
</evidence>
<dbReference type="GeneID" id="20252406"/>
<dbReference type="Gene3D" id="3.30.40.10">
    <property type="entry name" value="Zinc/RING finger domain, C3HC4 (zinc finger)"/>
    <property type="match status" value="1"/>
</dbReference>